<organism evidence="1">
    <name type="scientific">Rhizophora mucronata</name>
    <name type="common">Asiatic mangrove</name>
    <dbReference type="NCBI Taxonomy" id="61149"/>
    <lineage>
        <taxon>Eukaryota</taxon>
        <taxon>Viridiplantae</taxon>
        <taxon>Streptophyta</taxon>
        <taxon>Embryophyta</taxon>
        <taxon>Tracheophyta</taxon>
        <taxon>Spermatophyta</taxon>
        <taxon>Magnoliopsida</taxon>
        <taxon>eudicotyledons</taxon>
        <taxon>Gunneridae</taxon>
        <taxon>Pentapetalae</taxon>
        <taxon>rosids</taxon>
        <taxon>fabids</taxon>
        <taxon>Malpighiales</taxon>
        <taxon>Rhizophoraceae</taxon>
        <taxon>Rhizophora</taxon>
    </lineage>
</organism>
<protein>
    <submittedName>
        <fullName evidence="1">Uncharacterized protein</fullName>
    </submittedName>
</protein>
<proteinExistence type="predicted"/>
<name>A0A2P2L2P3_RHIMU</name>
<accession>A0A2P2L2P3</accession>
<evidence type="ECO:0000313" key="1">
    <source>
        <dbReference type="EMBL" id="MBX12259.1"/>
    </source>
</evidence>
<reference evidence="1" key="1">
    <citation type="submission" date="2018-02" db="EMBL/GenBank/DDBJ databases">
        <title>Rhizophora mucronata_Transcriptome.</title>
        <authorList>
            <person name="Meera S.P."/>
            <person name="Sreeshan A."/>
            <person name="Augustine A."/>
        </authorList>
    </citation>
    <scope>NUCLEOTIDE SEQUENCE</scope>
    <source>
        <tissue evidence="1">Leaf</tissue>
    </source>
</reference>
<sequence length="60" mass="7113">MQRAQVQISKIFPKKTQKHNFVAFYFSGCPRFPLRREWLVLALRAGFFGFLLHGQEKETI</sequence>
<dbReference type="AlphaFoldDB" id="A0A2P2L2P3"/>
<dbReference type="EMBL" id="GGEC01031775">
    <property type="protein sequence ID" value="MBX12259.1"/>
    <property type="molecule type" value="Transcribed_RNA"/>
</dbReference>